<dbReference type="SUPFAM" id="SSF52935">
    <property type="entry name" value="PK C-terminal domain-like"/>
    <property type="match status" value="1"/>
</dbReference>
<organism evidence="1 2">
    <name type="scientific">Glossina palpalis gambiensis</name>
    <dbReference type="NCBI Taxonomy" id="67801"/>
    <lineage>
        <taxon>Eukaryota</taxon>
        <taxon>Metazoa</taxon>
        <taxon>Ecdysozoa</taxon>
        <taxon>Arthropoda</taxon>
        <taxon>Hexapoda</taxon>
        <taxon>Insecta</taxon>
        <taxon>Pterygota</taxon>
        <taxon>Neoptera</taxon>
        <taxon>Endopterygota</taxon>
        <taxon>Diptera</taxon>
        <taxon>Brachycera</taxon>
        <taxon>Muscomorpha</taxon>
        <taxon>Hippoboscoidea</taxon>
        <taxon>Glossinidae</taxon>
        <taxon>Glossina</taxon>
    </lineage>
</organism>
<dbReference type="EMBL" id="JXJN01023976">
    <property type="status" value="NOT_ANNOTATED_CDS"/>
    <property type="molecule type" value="Genomic_DNA"/>
</dbReference>
<dbReference type="GO" id="GO:0000287">
    <property type="term" value="F:magnesium ion binding"/>
    <property type="evidence" value="ECO:0007669"/>
    <property type="project" value="InterPro"/>
</dbReference>
<dbReference type="Proteomes" id="UP000092460">
    <property type="component" value="Unassembled WGS sequence"/>
</dbReference>
<dbReference type="GO" id="GO:0030955">
    <property type="term" value="F:potassium ion binding"/>
    <property type="evidence" value="ECO:0007669"/>
    <property type="project" value="InterPro"/>
</dbReference>
<dbReference type="InterPro" id="IPR001697">
    <property type="entry name" value="Pyr_Knase"/>
</dbReference>
<reference evidence="2" key="1">
    <citation type="submission" date="2015-01" db="EMBL/GenBank/DDBJ databases">
        <authorList>
            <person name="Aksoy S."/>
            <person name="Warren W."/>
            <person name="Wilson R.K."/>
        </authorList>
    </citation>
    <scope>NUCLEOTIDE SEQUENCE [LARGE SCALE GENOMIC DNA]</scope>
    <source>
        <strain evidence="2">IAEA</strain>
    </source>
</reference>
<dbReference type="AlphaFoldDB" id="A0A1B0C1B3"/>
<reference evidence="1" key="2">
    <citation type="submission" date="2020-05" db="UniProtKB">
        <authorList>
            <consortium name="EnsemblMetazoa"/>
        </authorList>
    </citation>
    <scope>IDENTIFICATION</scope>
    <source>
        <strain evidence="1">IAEA</strain>
    </source>
</reference>
<dbReference type="PANTHER" id="PTHR11817">
    <property type="entry name" value="PYRUVATE KINASE"/>
    <property type="match status" value="1"/>
</dbReference>
<evidence type="ECO:0000313" key="2">
    <source>
        <dbReference type="Proteomes" id="UP000092460"/>
    </source>
</evidence>
<dbReference type="VEuPathDB" id="VectorBase:GPPI046495"/>
<proteinExistence type="predicted"/>
<keyword evidence="2" id="KW-1185">Reference proteome</keyword>
<dbReference type="STRING" id="67801.A0A1B0C1B3"/>
<dbReference type="GO" id="GO:0004743">
    <property type="term" value="F:pyruvate kinase activity"/>
    <property type="evidence" value="ECO:0007669"/>
    <property type="project" value="InterPro"/>
</dbReference>
<dbReference type="InterPro" id="IPR036918">
    <property type="entry name" value="Pyrv_Knase_C_sf"/>
</dbReference>
<evidence type="ECO:0000313" key="1">
    <source>
        <dbReference type="EnsemblMetazoa" id="GPPI046495-PA"/>
    </source>
</evidence>
<dbReference type="Gene3D" id="3.40.1380.20">
    <property type="entry name" value="Pyruvate kinase, C-terminal domain"/>
    <property type="match status" value="1"/>
</dbReference>
<name>A0A1B0C1B3_9MUSC</name>
<accession>A0A1B0C1B3</accession>
<sequence>MEYRVIEPLRHKAKNGSIRANLPFELADTSSPLVLKAYDAAKKSPLLGHQHISVTNFLIVFIRVYSSSASDESLISKVSASRMIGITSEMATENLLDAENRANIEVLESEGEFTLLLNGQKDLELQLDEFRKACSAHEKRRRKRCRRRYYNLGLMAKIVLRTTEDELKRLLKNGTRTFLVDTVTNKPNEVEDLVEMLNHVLEDYQSEDTSMKLVTGLAVEITGDSCRVSRTHNNCSIFLNKGDITNLTIDTCYKYSSFKEIMYVINLKYYLPTLKLCDEIKIGREVRGKVVKKLKNNVAVFIEDPGLINSYEYIELPNQCYSLQIQTMPDIFKDDLALATKVKADYIVMPLIRCMPFLKVLRYNLQEYHKFKLIGTIDLEYVSSKMLDLMGIIKLLDFLWLPNLFNLSTALHAYICQDVIPIAKCLKKPVIGTVPLECCSDFKVFENHEFLWKIDCIFIEKSQWCNKYPLIVKKLLPIKDFRIGVVDNASTLKDILFSYQSIVNFIIRTISSIECQAIFLYSKCEGATTALARVEIYCPVYVMLPLEQADSDKDEQKLYPIELAKSLNLRRNLRCIVYTKEMNFCEYKPIEYGIEYARRVGCLETGDFVITLEVCKEGGENKVELGVGEDVVIMRAFYLPPPVPGEKYLCN</sequence>
<protein>
    <submittedName>
        <fullName evidence="1">Uncharacterized protein</fullName>
    </submittedName>
</protein>
<dbReference type="EnsemblMetazoa" id="GPPI046495-RA">
    <property type="protein sequence ID" value="GPPI046495-PA"/>
    <property type="gene ID" value="GPPI046495"/>
</dbReference>